<protein>
    <recommendedName>
        <fullName evidence="7">Protein kinase domain-containing protein</fullName>
    </recommendedName>
</protein>
<dbReference type="Proteomes" id="UP001472677">
    <property type="component" value="Unassembled WGS sequence"/>
</dbReference>
<dbReference type="PANTHER" id="PTHR47974:SF9">
    <property type="entry name" value="RECEPTOR-LIKE SERINE_THREONINE-PROTEIN KINASE"/>
    <property type="match status" value="1"/>
</dbReference>
<dbReference type="Pfam" id="PF07714">
    <property type="entry name" value="PK_Tyr_Ser-Thr"/>
    <property type="match status" value="1"/>
</dbReference>
<keyword evidence="9" id="KW-1185">Reference proteome</keyword>
<organism evidence="8 9">
    <name type="scientific">Hibiscus sabdariffa</name>
    <name type="common">roselle</name>
    <dbReference type="NCBI Taxonomy" id="183260"/>
    <lineage>
        <taxon>Eukaryota</taxon>
        <taxon>Viridiplantae</taxon>
        <taxon>Streptophyta</taxon>
        <taxon>Embryophyta</taxon>
        <taxon>Tracheophyta</taxon>
        <taxon>Spermatophyta</taxon>
        <taxon>Magnoliopsida</taxon>
        <taxon>eudicotyledons</taxon>
        <taxon>Gunneridae</taxon>
        <taxon>Pentapetalae</taxon>
        <taxon>rosids</taxon>
        <taxon>malvids</taxon>
        <taxon>Malvales</taxon>
        <taxon>Malvaceae</taxon>
        <taxon>Malvoideae</taxon>
        <taxon>Hibiscus</taxon>
    </lineage>
</organism>
<keyword evidence="6" id="KW-0067">ATP-binding</keyword>
<comment type="subcellular location">
    <subcellularLocation>
        <location evidence="1">Membrane</location>
        <topology evidence="1">Single-pass membrane protein</topology>
    </subcellularLocation>
</comment>
<evidence type="ECO:0000259" key="7">
    <source>
        <dbReference type="PROSITE" id="PS50011"/>
    </source>
</evidence>
<evidence type="ECO:0000313" key="9">
    <source>
        <dbReference type="Proteomes" id="UP001472677"/>
    </source>
</evidence>
<comment type="caution">
    <text evidence="8">The sequence shown here is derived from an EMBL/GenBank/DDBJ whole genome shotgun (WGS) entry which is preliminary data.</text>
</comment>
<keyword evidence="4" id="KW-1133">Transmembrane helix</keyword>
<name>A0ABR2AWR7_9ROSI</name>
<dbReference type="InterPro" id="IPR001245">
    <property type="entry name" value="Ser-Thr/Tyr_kinase_cat_dom"/>
</dbReference>
<feature type="domain" description="Protein kinase" evidence="7">
    <location>
        <begin position="186"/>
        <end position="349"/>
    </location>
</feature>
<evidence type="ECO:0000256" key="4">
    <source>
        <dbReference type="ARBA" id="ARBA00022989"/>
    </source>
</evidence>
<dbReference type="Gene3D" id="1.10.510.10">
    <property type="entry name" value="Transferase(Phosphotransferase) domain 1"/>
    <property type="match status" value="1"/>
</dbReference>
<keyword evidence="6" id="KW-0547">Nucleotide-binding</keyword>
<accession>A0ABR2AWR7</accession>
<dbReference type="InterPro" id="IPR000719">
    <property type="entry name" value="Prot_kinase_dom"/>
</dbReference>
<dbReference type="PROSITE" id="PS50011">
    <property type="entry name" value="PROTEIN_KINASE_DOM"/>
    <property type="match status" value="1"/>
</dbReference>
<feature type="binding site" evidence="6">
    <location>
        <position position="215"/>
    </location>
    <ligand>
        <name>ATP</name>
        <dbReference type="ChEBI" id="CHEBI:30616"/>
    </ligand>
</feature>
<evidence type="ECO:0000313" key="8">
    <source>
        <dbReference type="EMBL" id="KAK8498673.1"/>
    </source>
</evidence>
<evidence type="ECO:0000256" key="6">
    <source>
        <dbReference type="PROSITE-ProRule" id="PRU10141"/>
    </source>
</evidence>
<dbReference type="InterPro" id="IPR017441">
    <property type="entry name" value="Protein_kinase_ATP_BS"/>
</dbReference>
<evidence type="ECO:0000256" key="3">
    <source>
        <dbReference type="ARBA" id="ARBA00022729"/>
    </source>
</evidence>
<evidence type="ECO:0000256" key="2">
    <source>
        <dbReference type="ARBA" id="ARBA00022692"/>
    </source>
</evidence>
<keyword evidence="5" id="KW-0472">Membrane</keyword>
<dbReference type="PROSITE" id="PS00107">
    <property type="entry name" value="PROTEIN_KINASE_ATP"/>
    <property type="match status" value="1"/>
</dbReference>
<keyword evidence="2" id="KW-0812">Transmembrane</keyword>
<keyword evidence="3" id="KW-0732">Signal</keyword>
<gene>
    <name evidence="8" type="ORF">V6N12_000975</name>
</gene>
<evidence type="ECO:0000256" key="5">
    <source>
        <dbReference type="ARBA" id="ARBA00023136"/>
    </source>
</evidence>
<dbReference type="InterPro" id="IPR025287">
    <property type="entry name" value="WAK_GUB"/>
</dbReference>
<dbReference type="EMBL" id="JBBPBM010000253">
    <property type="protein sequence ID" value="KAK8498673.1"/>
    <property type="molecule type" value="Genomic_DNA"/>
</dbReference>
<evidence type="ECO:0000256" key="1">
    <source>
        <dbReference type="ARBA" id="ARBA00004167"/>
    </source>
</evidence>
<dbReference type="SUPFAM" id="SSF56112">
    <property type="entry name" value="Protein kinase-like (PK-like)"/>
    <property type="match status" value="1"/>
</dbReference>
<dbReference type="Pfam" id="PF13947">
    <property type="entry name" value="GUB_WAK_bind"/>
    <property type="match status" value="1"/>
</dbReference>
<dbReference type="PANTHER" id="PTHR47974">
    <property type="entry name" value="OS07G0415500 PROTEIN"/>
    <property type="match status" value="1"/>
</dbReference>
<dbReference type="InterPro" id="IPR011009">
    <property type="entry name" value="Kinase-like_dom_sf"/>
</dbReference>
<proteinExistence type="predicted"/>
<reference evidence="8 9" key="1">
    <citation type="journal article" date="2024" name="G3 (Bethesda)">
        <title>Genome assembly of Hibiscus sabdariffa L. provides insights into metabolisms of medicinal natural products.</title>
        <authorList>
            <person name="Kim T."/>
        </authorList>
    </citation>
    <scope>NUCLEOTIDE SEQUENCE [LARGE SCALE GENOMIC DNA]</scope>
    <source>
        <strain evidence="8">TK-2024</strain>
        <tissue evidence="8">Old leaves</tissue>
    </source>
</reference>
<dbReference type="Gene3D" id="3.30.200.20">
    <property type="entry name" value="Phosphorylase Kinase, domain 1"/>
    <property type="match status" value="1"/>
</dbReference>
<sequence length="349" mass="40517">MIHRNVHLHAEIHSKIRYPFRLTDDPVVCGDHDFQLYCRNNRTMINFHAGLYYVPAYYEEPLPENTSYETVLKMQESGFRMRWSVEVSRLQGQGSWMRLQIGRYRFFSINVKQNMIIMLNLYIYTLLLQQWALADSSFCHWLSLLSFSTNTCLPETKKTAGKILHRFSRPFTPERFNYTDILSMSNNFKDKLGQGCFGTVYKGQLPDDCTIAVKKLESIKVGEEHFIDRVSRNGQIRHPNLVPILGFCSEGSKHVLVNKYMPNGSLDKYIFSDGGNPGLFSWEKISEIVMGTGRGIEFLHGRSDGDIVHLDIKASKYTVGWEFQTQNFRFRASKIVPEDARFHAIVWKK</sequence>